<gene>
    <name evidence="2" type="ORF">KC19_6G179400</name>
</gene>
<evidence type="ECO:0000256" key="1">
    <source>
        <dbReference type="SAM" id="MobiDB-lite"/>
    </source>
</evidence>
<keyword evidence="3" id="KW-1185">Reference proteome</keyword>
<sequence length="108" mass="12052">MLRFDKDPTQWCHENAQLASKFSLDGQHTSPNIKDQHQLPPAMMNSSHHQLIPKTLTTVPCPRQSLSPPTSAPSSTPHSPSWQPSCTPQLIEDYIHPSLPKMPTIQPP</sequence>
<protein>
    <submittedName>
        <fullName evidence="2">Uncharacterized protein</fullName>
    </submittedName>
</protein>
<reference evidence="2 3" key="1">
    <citation type="submission" date="2020-06" db="EMBL/GenBank/DDBJ databases">
        <title>WGS assembly of Ceratodon purpureus strain R40.</title>
        <authorList>
            <person name="Carey S.B."/>
            <person name="Jenkins J."/>
            <person name="Shu S."/>
            <person name="Lovell J.T."/>
            <person name="Sreedasyam A."/>
            <person name="Maumus F."/>
            <person name="Tiley G.P."/>
            <person name="Fernandez-Pozo N."/>
            <person name="Barry K."/>
            <person name="Chen C."/>
            <person name="Wang M."/>
            <person name="Lipzen A."/>
            <person name="Daum C."/>
            <person name="Saski C.A."/>
            <person name="Payton A.C."/>
            <person name="Mcbreen J.C."/>
            <person name="Conrad R.E."/>
            <person name="Kollar L.M."/>
            <person name="Olsson S."/>
            <person name="Huttunen S."/>
            <person name="Landis J.B."/>
            <person name="Wickett N.J."/>
            <person name="Johnson M.G."/>
            <person name="Rensing S.A."/>
            <person name="Grimwood J."/>
            <person name="Schmutz J."/>
            <person name="Mcdaniel S.F."/>
        </authorList>
    </citation>
    <scope>NUCLEOTIDE SEQUENCE [LARGE SCALE GENOMIC DNA]</scope>
    <source>
        <strain evidence="2 3">R40</strain>
    </source>
</reference>
<evidence type="ECO:0000313" key="2">
    <source>
        <dbReference type="EMBL" id="KAG0570672.1"/>
    </source>
</evidence>
<name>A0A8T0HJ18_CERPU</name>
<dbReference type="Proteomes" id="UP000822688">
    <property type="component" value="Chromosome 6"/>
</dbReference>
<comment type="caution">
    <text evidence="2">The sequence shown here is derived from an EMBL/GenBank/DDBJ whole genome shotgun (WGS) entry which is preliminary data.</text>
</comment>
<feature type="compositionally biased region" description="Low complexity" evidence="1">
    <location>
        <begin position="65"/>
        <end position="81"/>
    </location>
</feature>
<dbReference type="AlphaFoldDB" id="A0A8T0HJ18"/>
<evidence type="ECO:0000313" key="3">
    <source>
        <dbReference type="Proteomes" id="UP000822688"/>
    </source>
</evidence>
<organism evidence="2 3">
    <name type="scientific">Ceratodon purpureus</name>
    <name type="common">Fire moss</name>
    <name type="synonym">Dicranum purpureum</name>
    <dbReference type="NCBI Taxonomy" id="3225"/>
    <lineage>
        <taxon>Eukaryota</taxon>
        <taxon>Viridiplantae</taxon>
        <taxon>Streptophyta</taxon>
        <taxon>Embryophyta</taxon>
        <taxon>Bryophyta</taxon>
        <taxon>Bryophytina</taxon>
        <taxon>Bryopsida</taxon>
        <taxon>Dicranidae</taxon>
        <taxon>Pseudoditrichales</taxon>
        <taxon>Ditrichaceae</taxon>
        <taxon>Ceratodon</taxon>
    </lineage>
</organism>
<accession>A0A8T0HJ18</accession>
<feature type="region of interest" description="Disordered" evidence="1">
    <location>
        <begin position="25"/>
        <end position="108"/>
    </location>
</feature>
<dbReference type="EMBL" id="CM026427">
    <property type="protein sequence ID" value="KAG0570672.1"/>
    <property type="molecule type" value="Genomic_DNA"/>
</dbReference>
<proteinExistence type="predicted"/>